<evidence type="ECO:0000313" key="2">
    <source>
        <dbReference type="EMBL" id="KAK1418643.1"/>
    </source>
</evidence>
<feature type="region of interest" description="Disordered" evidence="1">
    <location>
        <begin position="1"/>
        <end position="24"/>
    </location>
</feature>
<evidence type="ECO:0000313" key="3">
    <source>
        <dbReference type="Proteomes" id="UP001229421"/>
    </source>
</evidence>
<organism evidence="2 3">
    <name type="scientific">Tagetes erecta</name>
    <name type="common">African marigold</name>
    <dbReference type="NCBI Taxonomy" id="13708"/>
    <lineage>
        <taxon>Eukaryota</taxon>
        <taxon>Viridiplantae</taxon>
        <taxon>Streptophyta</taxon>
        <taxon>Embryophyta</taxon>
        <taxon>Tracheophyta</taxon>
        <taxon>Spermatophyta</taxon>
        <taxon>Magnoliopsida</taxon>
        <taxon>eudicotyledons</taxon>
        <taxon>Gunneridae</taxon>
        <taxon>Pentapetalae</taxon>
        <taxon>asterids</taxon>
        <taxon>campanulids</taxon>
        <taxon>Asterales</taxon>
        <taxon>Asteraceae</taxon>
        <taxon>Asteroideae</taxon>
        <taxon>Heliantheae alliance</taxon>
        <taxon>Tageteae</taxon>
        <taxon>Tagetes</taxon>
    </lineage>
</organism>
<comment type="caution">
    <text evidence="2">The sequence shown here is derived from an EMBL/GenBank/DDBJ whole genome shotgun (WGS) entry which is preliminary data.</text>
</comment>
<dbReference type="AlphaFoldDB" id="A0AAD8KBN6"/>
<proteinExistence type="predicted"/>
<keyword evidence="3" id="KW-1185">Reference proteome</keyword>
<dbReference type="EMBL" id="JAUHHV010000007">
    <property type="protein sequence ID" value="KAK1418643.1"/>
    <property type="molecule type" value="Genomic_DNA"/>
</dbReference>
<dbReference type="Proteomes" id="UP001229421">
    <property type="component" value="Unassembled WGS sequence"/>
</dbReference>
<protein>
    <submittedName>
        <fullName evidence="2">Uncharacterized protein</fullName>
    </submittedName>
</protein>
<reference evidence="2" key="1">
    <citation type="journal article" date="2023" name="bioRxiv">
        <title>Improved chromosome-level genome assembly for marigold (Tagetes erecta).</title>
        <authorList>
            <person name="Jiang F."/>
            <person name="Yuan L."/>
            <person name="Wang S."/>
            <person name="Wang H."/>
            <person name="Xu D."/>
            <person name="Wang A."/>
            <person name="Fan W."/>
        </authorList>
    </citation>
    <scope>NUCLEOTIDE SEQUENCE</scope>
    <source>
        <strain evidence="2">WSJ</strain>
        <tissue evidence="2">Leaf</tissue>
    </source>
</reference>
<name>A0AAD8KBN6_TARER</name>
<sequence>MTIKIEKPKNSKASQMKKSAKKESRDEHYLIVGIESSCSCKTMTITGRTDFLRTLTLALSSCSWDREGEVVWLDRRRPAVDMDKKRQNPTIHICRTINTRSRPNISIRPTFPVNDRLSLLETDKD</sequence>
<evidence type="ECO:0000256" key="1">
    <source>
        <dbReference type="SAM" id="MobiDB-lite"/>
    </source>
</evidence>
<accession>A0AAD8KBN6</accession>
<gene>
    <name evidence="2" type="ORF">QVD17_27788</name>
</gene>